<feature type="domain" description="Mce/MlaD" evidence="3">
    <location>
        <begin position="40"/>
        <end position="115"/>
    </location>
</feature>
<accession>A0A8H9MDJ7</accession>
<dbReference type="EMBL" id="BNAV01000003">
    <property type="protein sequence ID" value="GHF52764.1"/>
    <property type="molecule type" value="Genomic_DNA"/>
</dbReference>
<feature type="domain" description="Mammalian cell entry C-terminal" evidence="4">
    <location>
        <begin position="122"/>
        <end position="330"/>
    </location>
</feature>
<dbReference type="GO" id="GO:0005576">
    <property type="term" value="C:extracellular region"/>
    <property type="evidence" value="ECO:0007669"/>
    <property type="project" value="TreeGrafter"/>
</dbReference>
<name>A0A8H9MDJ7_9PSEU</name>
<dbReference type="PANTHER" id="PTHR33371:SF19">
    <property type="entry name" value="MCE-FAMILY PROTEIN MCE4A"/>
    <property type="match status" value="1"/>
</dbReference>
<feature type="region of interest" description="Disordered" evidence="1">
    <location>
        <begin position="325"/>
        <end position="352"/>
    </location>
</feature>
<protein>
    <submittedName>
        <fullName evidence="5">ABC transporter substrate-binding protein</fullName>
    </submittedName>
</protein>
<keyword evidence="2" id="KW-0472">Membrane</keyword>
<sequence length="393" mass="41028">MTGGRPLLRFQVLGLVFLAVLAGLGWLTVEIYDKAFTSVVPVTLRADRAGTQLKANADVKVRGVLVGEVREVTVRPGGVDVHLALDPAMTGRIPRNVTARLLPKTLFGQRYVSLVLPASPAGKITSGAVIDEDRSAGAVELEQALRDLLPVLQTVQPQKLASTLGAVSQALEGRGEELGTTLGTLQDYLARLNPEVPQLQSAISKFADTVRTYETAAPDLVDALGDLRSTATAVTRQQQDLAALFTTVTGAADDTHGFLNASGGTIVSLSADSRPVLDLLAEYAPELPCLADAAAKLVPTVDKALGAGTNQPGLHVELHVKPAPAQRTPPTVAKGPKCYSAGSAAPPTANSPAEQQLFSELLAPVYGVSPDDIPGWSGLLLGPVLRGTEVTLK</sequence>
<dbReference type="RefSeq" id="WP_145936520.1">
    <property type="nucleotide sequence ID" value="NZ_BNAV01000003.1"/>
</dbReference>
<dbReference type="PANTHER" id="PTHR33371">
    <property type="entry name" value="INTERMEMBRANE PHOSPHOLIPID TRANSPORT SYSTEM BINDING PROTEIN MLAD-RELATED"/>
    <property type="match status" value="1"/>
</dbReference>
<dbReference type="Proteomes" id="UP000658656">
    <property type="component" value="Unassembled WGS sequence"/>
</dbReference>
<dbReference type="InterPro" id="IPR003399">
    <property type="entry name" value="Mce/MlaD"/>
</dbReference>
<feature type="transmembrane region" description="Helical" evidence="2">
    <location>
        <begin position="12"/>
        <end position="29"/>
    </location>
</feature>
<keyword evidence="6" id="KW-1185">Reference proteome</keyword>
<dbReference type="NCBIfam" id="TIGR00996">
    <property type="entry name" value="Mtu_fam_mce"/>
    <property type="match status" value="1"/>
</dbReference>
<evidence type="ECO:0000313" key="5">
    <source>
        <dbReference type="EMBL" id="GHF52764.1"/>
    </source>
</evidence>
<evidence type="ECO:0000313" key="6">
    <source>
        <dbReference type="Proteomes" id="UP000658656"/>
    </source>
</evidence>
<dbReference type="GO" id="GO:0051701">
    <property type="term" value="P:biological process involved in interaction with host"/>
    <property type="evidence" value="ECO:0007669"/>
    <property type="project" value="TreeGrafter"/>
</dbReference>
<dbReference type="OrthoDB" id="3460188at2"/>
<comment type="caution">
    <text evidence="5">The sequence shown here is derived from an EMBL/GenBank/DDBJ whole genome shotgun (WGS) entry which is preliminary data.</text>
</comment>
<organism evidence="5 6">
    <name type="scientific">Amycolatopsis bartoniae</name>
    <dbReference type="NCBI Taxonomy" id="941986"/>
    <lineage>
        <taxon>Bacteria</taxon>
        <taxon>Bacillati</taxon>
        <taxon>Actinomycetota</taxon>
        <taxon>Actinomycetes</taxon>
        <taxon>Pseudonocardiales</taxon>
        <taxon>Pseudonocardiaceae</taxon>
        <taxon>Amycolatopsis</taxon>
    </lineage>
</organism>
<keyword evidence="2" id="KW-1133">Transmembrane helix</keyword>
<keyword evidence="2" id="KW-0812">Transmembrane</keyword>
<dbReference type="InterPro" id="IPR052336">
    <property type="entry name" value="MlaD_Phospholipid_Transporter"/>
</dbReference>
<evidence type="ECO:0000259" key="3">
    <source>
        <dbReference type="Pfam" id="PF02470"/>
    </source>
</evidence>
<dbReference type="InterPro" id="IPR024516">
    <property type="entry name" value="Mce_C"/>
</dbReference>
<evidence type="ECO:0000256" key="1">
    <source>
        <dbReference type="SAM" id="MobiDB-lite"/>
    </source>
</evidence>
<dbReference type="InterPro" id="IPR005693">
    <property type="entry name" value="Mce"/>
</dbReference>
<gene>
    <name evidence="5" type="ORF">GCM10017566_27680</name>
</gene>
<dbReference type="AlphaFoldDB" id="A0A8H9MDJ7"/>
<proteinExistence type="predicted"/>
<reference evidence="5" key="1">
    <citation type="journal article" date="2014" name="Int. J. Syst. Evol. Microbiol.">
        <title>Complete genome sequence of Corynebacterium casei LMG S-19264T (=DSM 44701T), isolated from a smear-ripened cheese.</title>
        <authorList>
            <consortium name="US DOE Joint Genome Institute (JGI-PGF)"/>
            <person name="Walter F."/>
            <person name="Albersmeier A."/>
            <person name="Kalinowski J."/>
            <person name="Ruckert C."/>
        </authorList>
    </citation>
    <scope>NUCLEOTIDE SEQUENCE</scope>
    <source>
        <strain evidence="5">CGMCC 4.7679</strain>
    </source>
</reference>
<evidence type="ECO:0000256" key="2">
    <source>
        <dbReference type="SAM" id="Phobius"/>
    </source>
</evidence>
<evidence type="ECO:0000259" key="4">
    <source>
        <dbReference type="Pfam" id="PF11887"/>
    </source>
</evidence>
<dbReference type="Pfam" id="PF11887">
    <property type="entry name" value="Mce4_CUP1"/>
    <property type="match status" value="1"/>
</dbReference>
<reference evidence="5" key="2">
    <citation type="submission" date="2020-09" db="EMBL/GenBank/DDBJ databases">
        <authorList>
            <person name="Sun Q."/>
            <person name="Zhou Y."/>
        </authorList>
    </citation>
    <scope>NUCLEOTIDE SEQUENCE</scope>
    <source>
        <strain evidence="5">CGMCC 4.7679</strain>
    </source>
</reference>
<dbReference type="Pfam" id="PF02470">
    <property type="entry name" value="MlaD"/>
    <property type="match status" value="1"/>
</dbReference>